<organism evidence="9 10">
    <name type="scientific">Cryobacterium glaciale</name>
    <dbReference type="NCBI Taxonomy" id="1259145"/>
    <lineage>
        <taxon>Bacteria</taxon>
        <taxon>Bacillati</taxon>
        <taxon>Actinomycetota</taxon>
        <taxon>Actinomycetes</taxon>
        <taxon>Micrococcales</taxon>
        <taxon>Microbacteriaceae</taxon>
        <taxon>Cryobacterium</taxon>
    </lineage>
</organism>
<dbReference type="OrthoDB" id="9785911at2"/>
<dbReference type="Pfam" id="PF13480">
    <property type="entry name" value="Acetyltransf_6"/>
    <property type="match status" value="1"/>
</dbReference>
<keyword evidence="3" id="KW-0133">Cell shape</keyword>
<dbReference type="AlphaFoldDB" id="A0A4R8UTY4"/>
<gene>
    <name evidence="9" type="ORF">E3O06_11570</name>
</gene>
<name>A0A4R8UTY4_9MICO</name>
<dbReference type="InterPro" id="IPR038740">
    <property type="entry name" value="BioF2-like_GNAT_dom"/>
</dbReference>
<dbReference type="GO" id="GO:0016755">
    <property type="term" value="F:aminoacyltransferase activity"/>
    <property type="evidence" value="ECO:0007669"/>
    <property type="project" value="InterPro"/>
</dbReference>
<evidence type="ECO:0000256" key="2">
    <source>
        <dbReference type="ARBA" id="ARBA00022679"/>
    </source>
</evidence>
<evidence type="ECO:0000313" key="9">
    <source>
        <dbReference type="EMBL" id="TFB71891.1"/>
    </source>
</evidence>
<evidence type="ECO:0000259" key="8">
    <source>
        <dbReference type="Pfam" id="PF13480"/>
    </source>
</evidence>
<dbReference type="InterPro" id="IPR050644">
    <property type="entry name" value="PG_Glycine_Bridge_Synth"/>
</dbReference>
<keyword evidence="4" id="KW-0573">Peptidoglycan synthesis</keyword>
<evidence type="ECO:0000256" key="5">
    <source>
        <dbReference type="ARBA" id="ARBA00023315"/>
    </source>
</evidence>
<keyword evidence="10" id="KW-1185">Reference proteome</keyword>
<dbReference type="RefSeq" id="WP_134503542.1">
    <property type="nucleotide sequence ID" value="NZ_SOEY01000023.1"/>
</dbReference>
<evidence type="ECO:0000256" key="6">
    <source>
        <dbReference type="ARBA" id="ARBA00023316"/>
    </source>
</evidence>
<comment type="caution">
    <text evidence="9">The sequence shown here is derived from an EMBL/GenBank/DDBJ whole genome shotgun (WGS) entry which is preliminary data.</text>
</comment>
<keyword evidence="2 9" id="KW-0808">Transferase</keyword>
<evidence type="ECO:0000313" key="10">
    <source>
        <dbReference type="Proteomes" id="UP000298173"/>
    </source>
</evidence>
<keyword evidence="5" id="KW-0012">Acyltransferase</keyword>
<dbReference type="PROSITE" id="PS51191">
    <property type="entry name" value="FEMABX"/>
    <property type="match status" value="1"/>
</dbReference>
<comment type="similarity">
    <text evidence="1">Belongs to the FemABX family.</text>
</comment>
<evidence type="ECO:0000256" key="7">
    <source>
        <dbReference type="SAM" id="MobiDB-lite"/>
    </source>
</evidence>
<evidence type="ECO:0000256" key="1">
    <source>
        <dbReference type="ARBA" id="ARBA00009943"/>
    </source>
</evidence>
<dbReference type="InterPro" id="IPR016181">
    <property type="entry name" value="Acyl_CoA_acyltransferase"/>
</dbReference>
<feature type="region of interest" description="Disordered" evidence="7">
    <location>
        <begin position="346"/>
        <end position="369"/>
    </location>
</feature>
<reference evidence="9 10" key="1">
    <citation type="submission" date="2019-03" db="EMBL/GenBank/DDBJ databases">
        <title>Genomics of glacier-inhabiting Cryobacterium strains.</title>
        <authorList>
            <person name="Liu Q."/>
            <person name="Xin Y.-H."/>
        </authorList>
    </citation>
    <scope>NUCLEOTIDE SEQUENCE [LARGE SCALE GENOMIC DNA]</scope>
    <source>
        <strain evidence="9 10">HLT2-23</strain>
    </source>
</reference>
<accession>A0A4R8UTY4</accession>
<dbReference type="InterPro" id="IPR003447">
    <property type="entry name" value="FEMABX"/>
</dbReference>
<protein>
    <submittedName>
        <fullName evidence="9">GNAT family N-acetyltransferase</fullName>
    </submittedName>
</protein>
<dbReference type="SUPFAM" id="SSF55729">
    <property type="entry name" value="Acyl-CoA N-acyltransferases (Nat)"/>
    <property type="match status" value="1"/>
</dbReference>
<dbReference type="EMBL" id="SOEY01000023">
    <property type="protein sequence ID" value="TFB71891.1"/>
    <property type="molecule type" value="Genomic_DNA"/>
</dbReference>
<dbReference type="GO" id="GO:0009252">
    <property type="term" value="P:peptidoglycan biosynthetic process"/>
    <property type="evidence" value="ECO:0007669"/>
    <property type="project" value="UniProtKB-KW"/>
</dbReference>
<evidence type="ECO:0000256" key="3">
    <source>
        <dbReference type="ARBA" id="ARBA00022960"/>
    </source>
</evidence>
<sequence length="369" mass="41532">MIQSSGKPVPAVSTFRVLDASVDEDAYEWARLWGQWAQREVQAHPAYSRLFVDKRSAALCATLSAPEGTILFPFLLRSLSHKPYAHAVAHGATDIVTPYGYGGAFCWGPAVENLTDQFWTTFTQWASTRQVVSEFIRFSLEPESMLSYPGTIEFKQDNVVRDLEMPAEVLWMDFDHKVRKNVKKAERSGVVVEVDEEGVRFEEFFEIYERTMDRRDAGTGYYFPREFFNAIHQGLSGQYVYFHALHGGKVISTELVLVSIDSTYSFLGGTDSEYFDLRPNDLLKHRAMLWAIAQGKRRFVLGGGYAPNDGIFRYKRAFAPNGARPFSVGSRVLRPRVYLEMSAAAGSGGTPSDGYFPAYRAGPRNAQSE</sequence>
<feature type="domain" description="BioF2-like acetyltransferase" evidence="8">
    <location>
        <begin position="176"/>
        <end position="316"/>
    </location>
</feature>
<dbReference type="GO" id="GO:0071555">
    <property type="term" value="P:cell wall organization"/>
    <property type="evidence" value="ECO:0007669"/>
    <property type="project" value="UniProtKB-KW"/>
</dbReference>
<evidence type="ECO:0000256" key="4">
    <source>
        <dbReference type="ARBA" id="ARBA00022984"/>
    </source>
</evidence>
<dbReference type="GO" id="GO:0008360">
    <property type="term" value="P:regulation of cell shape"/>
    <property type="evidence" value="ECO:0007669"/>
    <property type="project" value="UniProtKB-KW"/>
</dbReference>
<proteinExistence type="inferred from homology"/>
<dbReference type="Gene3D" id="3.40.630.30">
    <property type="match status" value="1"/>
</dbReference>
<keyword evidence="6" id="KW-0961">Cell wall biogenesis/degradation</keyword>
<dbReference type="PANTHER" id="PTHR36174">
    <property type="entry name" value="LIPID II:GLYCINE GLYCYLTRANSFERASE"/>
    <property type="match status" value="1"/>
</dbReference>
<dbReference type="Proteomes" id="UP000298173">
    <property type="component" value="Unassembled WGS sequence"/>
</dbReference>
<dbReference type="PANTHER" id="PTHR36174:SF1">
    <property type="entry name" value="LIPID II:GLYCINE GLYCYLTRANSFERASE"/>
    <property type="match status" value="1"/>
</dbReference>